<dbReference type="eggNOG" id="ENOG502RYMD">
    <property type="taxonomic scope" value="Eukaryota"/>
</dbReference>
<dbReference type="Proteomes" id="UP000030748">
    <property type="component" value="Unassembled WGS sequence"/>
</dbReference>
<dbReference type="AlphaFoldDB" id="A0A022Q3I9"/>
<dbReference type="InterPro" id="IPR057619">
    <property type="entry name" value="PH_PHS1"/>
</dbReference>
<name>A0A022Q3I9_ERYGU</name>
<keyword evidence="4" id="KW-1185">Reference proteome</keyword>
<evidence type="ECO:0000259" key="2">
    <source>
        <dbReference type="Pfam" id="PF25349"/>
    </source>
</evidence>
<feature type="region of interest" description="Disordered" evidence="1">
    <location>
        <begin position="1"/>
        <end position="22"/>
    </location>
</feature>
<feature type="compositionally biased region" description="Polar residues" evidence="1">
    <location>
        <begin position="7"/>
        <end position="22"/>
    </location>
</feature>
<organism evidence="3 4">
    <name type="scientific">Erythranthe guttata</name>
    <name type="common">Yellow monkey flower</name>
    <name type="synonym">Mimulus guttatus</name>
    <dbReference type="NCBI Taxonomy" id="4155"/>
    <lineage>
        <taxon>Eukaryota</taxon>
        <taxon>Viridiplantae</taxon>
        <taxon>Streptophyta</taxon>
        <taxon>Embryophyta</taxon>
        <taxon>Tracheophyta</taxon>
        <taxon>Spermatophyta</taxon>
        <taxon>Magnoliopsida</taxon>
        <taxon>eudicotyledons</taxon>
        <taxon>Gunneridae</taxon>
        <taxon>Pentapetalae</taxon>
        <taxon>asterids</taxon>
        <taxon>lamiids</taxon>
        <taxon>Lamiales</taxon>
        <taxon>Phrymaceae</taxon>
        <taxon>Erythranthe</taxon>
    </lineage>
</organism>
<evidence type="ECO:0000313" key="4">
    <source>
        <dbReference type="Proteomes" id="UP000030748"/>
    </source>
</evidence>
<feature type="domain" description="Poor homologous synapsis 1 PH" evidence="2">
    <location>
        <begin position="29"/>
        <end position="182"/>
    </location>
</feature>
<gene>
    <name evidence="3" type="ORF">MIMGU_mgv1a025053mg</name>
</gene>
<reference evidence="3 4" key="1">
    <citation type="journal article" date="2013" name="Proc. Natl. Acad. Sci. U.S.A.">
        <title>Fine-scale variation in meiotic recombination in Mimulus inferred from population shotgun sequencing.</title>
        <authorList>
            <person name="Hellsten U."/>
            <person name="Wright K.M."/>
            <person name="Jenkins J."/>
            <person name="Shu S."/>
            <person name="Yuan Y."/>
            <person name="Wessler S.R."/>
            <person name="Schmutz J."/>
            <person name="Willis J.H."/>
            <person name="Rokhsar D.S."/>
        </authorList>
    </citation>
    <scope>NUCLEOTIDE SEQUENCE [LARGE SCALE GENOMIC DNA]</scope>
    <source>
        <strain evidence="4">cv. DUN x IM62</strain>
    </source>
</reference>
<evidence type="ECO:0000256" key="1">
    <source>
        <dbReference type="SAM" id="MobiDB-lite"/>
    </source>
</evidence>
<proteinExistence type="predicted"/>
<evidence type="ECO:0000313" key="3">
    <source>
        <dbReference type="EMBL" id="EYU22521.1"/>
    </source>
</evidence>
<sequence length="293" mass="32698">MAGSELAISTNKSESENPAQNPQISATIDQWEVQYGRFVNFSSSTVRLTHPSLAIPKIRLGRGIWISAAAASLKLNYQQSFNGLYDASIVISLRSRVLVSLEIRSNERTNERLEEHYISRVCFSWPQVSCVSGFPAKGSKVVLVSYKDGVGQKQKFALRFSDIYEAEKFMNLVKEILENGNRPLLECPEYNCVLSSEAEVISSDGPTYRIEGDLQSTTSVDHSTQPIIPSPEPYLIQYSSSHEMIEDYEDSEAMSAFPPSFTQLLKNCHPEVSQELLANVENIVSELGDVEML</sequence>
<protein>
    <recommendedName>
        <fullName evidence="2">Poor homologous synapsis 1 PH domain-containing protein</fullName>
    </recommendedName>
</protein>
<accession>A0A022Q3I9</accession>
<dbReference type="EMBL" id="KI632201">
    <property type="protein sequence ID" value="EYU22521.1"/>
    <property type="molecule type" value="Genomic_DNA"/>
</dbReference>
<dbReference type="STRING" id="4155.A0A022Q3I9"/>
<dbReference type="Pfam" id="PF25349">
    <property type="entry name" value="PH_PHS1"/>
    <property type="match status" value="1"/>
</dbReference>